<comment type="caution">
    <text evidence="5">The sequence shown here is derived from an EMBL/GenBank/DDBJ whole genome shotgun (WGS) entry which is preliminary data.</text>
</comment>
<evidence type="ECO:0000313" key="5">
    <source>
        <dbReference type="EMBL" id="RFZ80449.1"/>
    </source>
</evidence>
<gene>
    <name evidence="5" type="primary">abc-f</name>
    <name evidence="5" type="ORF">DS742_02735</name>
</gene>
<dbReference type="InterPro" id="IPR051309">
    <property type="entry name" value="ABCF_ATPase"/>
</dbReference>
<dbReference type="GO" id="GO:0005524">
    <property type="term" value="F:ATP binding"/>
    <property type="evidence" value="ECO:0007669"/>
    <property type="project" value="UniProtKB-KW"/>
</dbReference>
<evidence type="ECO:0000256" key="3">
    <source>
        <dbReference type="SAM" id="Coils"/>
    </source>
</evidence>
<feature type="domain" description="ABC transporter" evidence="4">
    <location>
        <begin position="4"/>
        <end position="213"/>
    </location>
</feature>
<evidence type="ECO:0000313" key="6">
    <source>
        <dbReference type="Proteomes" id="UP000260680"/>
    </source>
</evidence>
<dbReference type="EMBL" id="QOHO01000011">
    <property type="protein sequence ID" value="RFZ80449.1"/>
    <property type="molecule type" value="Genomic_DNA"/>
</dbReference>
<proteinExistence type="predicted"/>
<dbReference type="Gene3D" id="3.40.50.300">
    <property type="entry name" value="P-loop containing nucleotide triphosphate hydrolases"/>
    <property type="match status" value="2"/>
</dbReference>
<dbReference type="PANTHER" id="PTHR42855:SF2">
    <property type="entry name" value="DRUG RESISTANCE ABC TRANSPORTER,ATP-BINDING PROTEIN"/>
    <property type="match status" value="1"/>
</dbReference>
<dbReference type="AlphaFoldDB" id="A0A3E2NHI2"/>
<keyword evidence="1" id="KW-0547">Nucleotide-binding</keyword>
<dbReference type="SMART" id="SM00382">
    <property type="entry name" value="AAA"/>
    <property type="match status" value="2"/>
</dbReference>
<dbReference type="PROSITE" id="PS50893">
    <property type="entry name" value="ABC_TRANSPORTER_2"/>
    <property type="match status" value="2"/>
</dbReference>
<reference evidence="5 6" key="1">
    <citation type="submission" date="2018-07" db="EMBL/GenBank/DDBJ databases">
        <title>New species, Clostridium PI-S10-A1B.</title>
        <authorList>
            <person name="Krishna G."/>
            <person name="Summeta K."/>
            <person name="Shikha S."/>
            <person name="Prabhu P.B."/>
            <person name="Suresh K."/>
        </authorList>
    </citation>
    <scope>NUCLEOTIDE SEQUENCE [LARGE SCALE GENOMIC DNA]</scope>
    <source>
        <strain evidence="5 6">PI-S10-A1B</strain>
    </source>
</reference>
<evidence type="ECO:0000256" key="1">
    <source>
        <dbReference type="ARBA" id="ARBA00022741"/>
    </source>
</evidence>
<protein>
    <submittedName>
        <fullName evidence="5">ABC-F type ribosomal protection protein</fullName>
    </submittedName>
</protein>
<dbReference type="InterPro" id="IPR003593">
    <property type="entry name" value="AAA+_ATPase"/>
</dbReference>
<dbReference type="Pfam" id="PF00005">
    <property type="entry name" value="ABC_tran"/>
    <property type="match status" value="2"/>
</dbReference>
<dbReference type="OrthoDB" id="9801441at2"/>
<dbReference type="CDD" id="cd03221">
    <property type="entry name" value="ABCF_EF-3"/>
    <property type="match status" value="1"/>
</dbReference>
<dbReference type="InterPro" id="IPR027417">
    <property type="entry name" value="P-loop_NTPase"/>
</dbReference>
<keyword evidence="3" id="KW-0175">Coiled coil</keyword>
<dbReference type="GO" id="GO:0016887">
    <property type="term" value="F:ATP hydrolysis activity"/>
    <property type="evidence" value="ECO:0007669"/>
    <property type="project" value="InterPro"/>
</dbReference>
<keyword evidence="2" id="KW-0067">ATP-binding</keyword>
<dbReference type="SUPFAM" id="SSF52540">
    <property type="entry name" value="P-loop containing nucleoside triphosphate hydrolases"/>
    <property type="match status" value="2"/>
</dbReference>
<dbReference type="PANTHER" id="PTHR42855">
    <property type="entry name" value="ABC TRANSPORTER ATP-BINDING SUBUNIT"/>
    <property type="match status" value="1"/>
</dbReference>
<evidence type="ECO:0000256" key="2">
    <source>
        <dbReference type="ARBA" id="ARBA00022840"/>
    </source>
</evidence>
<name>A0A3E2NHI2_9FIRM</name>
<feature type="coiled-coil region" evidence="3">
    <location>
        <begin position="266"/>
        <end position="300"/>
    </location>
</feature>
<organism evidence="5 6">
    <name type="scientific">Lacrimispora amygdalina</name>
    <dbReference type="NCBI Taxonomy" id="253257"/>
    <lineage>
        <taxon>Bacteria</taxon>
        <taxon>Bacillati</taxon>
        <taxon>Bacillota</taxon>
        <taxon>Clostridia</taxon>
        <taxon>Lachnospirales</taxon>
        <taxon>Lachnospiraceae</taxon>
        <taxon>Lacrimispora</taxon>
    </lineage>
</organism>
<dbReference type="Proteomes" id="UP000260680">
    <property type="component" value="Unassembled WGS sequence"/>
</dbReference>
<dbReference type="InterPro" id="IPR003439">
    <property type="entry name" value="ABC_transporter-like_ATP-bd"/>
</dbReference>
<sequence length="503" mass="58201">MSLIQVKDLSFTYEGSSDPVFEHATFQLDTDWKLGFTGRNGRGKTTFLNLLMNRMQYTGSIISSVRFDYFPYEVEDQEAQTLDIVNSVLGDCPYWELKRELTKLQVSEEALYRPYNTLSNGERTKVLLAALFLREGNFLLIDEPTNHLDREGRELVSQYLNSKKGFILVSHDRKFLDESVDHILSINRADIEVQKGNFSVWYENRQRKDQYEQSENERLKKDIRHLEAAARQSGEWADKVESTKIGKKSAIYETSIDTRAYVGEKSRRMQMRRKNLERRQNQAIEEKRGLLKNVEEAEDLKLYPLKHHSGRLLVLKDVVPYYEGPVCAPVSFNLEQGQRISLQGRNGSGKTTILKLILGDKDPERLIDYHGTIEAASGLKISYVSQDTSFLKGSLTEYGKQCGVEDSLFKALLRKLDFSREQFQKPMEAYSEGQKKKVLIARSLCEQAHLYIWDEPLNFIDVYSRIQIENLILKFQPSMLLVEHDEFFTQNVNAEPLTVLPPY</sequence>
<dbReference type="RefSeq" id="WP_117415500.1">
    <property type="nucleotide sequence ID" value="NZ_QOHO01000011.1"/>
</dbReference>
<feature type="domain" description="ABC transporter" evidence="4">
    <location>
        <begin position="300"/>
        <end position="500"/>
    </location>
</feature>
<evidence type="ECO:0000259" key="4">
    <source>
        <dbReference type="PROSITE" id="PS50893"/>
    </source>
</evidence>
<dbReference type="NCBIfam" id="NF000355">
    <property type="entry name" value="ribo_prot_ABC_F"/>
    <property type="match status" value="1"/>
</dbReference>
<accession>A0A3E2NHI2</accession>